<dbReference type="PANTHER" id="PTHR10907:SF47">
    <property type="entry name" value="REGUCALCIN"/>
    <property type="match status" value="1"/>
</dbReference>
<keyword evidence="3" id="KW-0862">Zinc</keyword>
<accession>A0AAD9IK87</accession>
<dbReference type="Gene3D" id="2.120.10.30">
    <property type="entry name" value="TolB, C-terminal domain"/>
    <property type="match status" value="1"/>
</dbReference>
<evidence type="ECO:0000259" key="4">
    <source>
        <dbReference type="Pfam" id="PF08450"/>
    </source>
</evidence>
<evidence type="ECO:0000256" key="2">
    <source>
        <dbReference type="PIRSR" id="PIRSR605511-1"/>
    </source>
</evidence>
<feature type="domain" description="SMP-30/Gluconolactonase/LRE-like region" evidence="4">
    <location>
        <begin position="20"/>
        <end position="279"/>
    </location>
</feature>
<feature type="binding site" evidence="3">
    <location>
        <position position="22"/>
    </location>
    <ligand>
        <name>a divalent metal cation</name>
        <dbReference type="ChEBI" id="CHEBI:60240"/>
    </ligand>
</feature>
<gene>
    <name evidence="5" type="ORF">QBZ16_004083</name>
</gene>
<dbReference type="InterPro" id="IPR011042">
    <property type="entry name" value="6-blade_b-propeller_TolB-like"/>
</dbReference>
<dbReference type="PRINTS" id="PR01790">
    <property type="entry name" value="SMP30FAMILY"/>
</dbReference>
<dbReference type="GO" id="GO:0004341">
    <property type="term" value="F:gluconolactonase activity"/>
    <property type="evidence" value="ECO:0007669"/>
    <property type="project" value="TreeGrafter"/>
</dbReference>
<dbReference type="GO" id="GO:0019853">
    <property type="term" value="P:L-ascorbic acid biosynthetic process"/>
    <property type="evidence" value="ECO:0007669"/>
    <property type="project" value="TreeGrafter"/>
</dbReference>
<feature type="binding site" evidence="3">
    <location>
        <position position="162"/>
    </location>
    <ligand>
        <name>a divalent metal cation</name>
        <dbReference type="ChEBI" id="CHEBI:60240"/>
    </ligand>
</feature>
<evidence type="ECO:0000313" key="5">
    <source>
        <dbReference type="EMBL" id="KAK2078215.1"/>
    </source>
</evidence>
<organism evidence="5 6">
    <name type="scientific">Prototheca wickerhamii</name>
    <dbReference type="NCBI Taxonomy" id="3111"/>
    <lineage>
        <taxon>Eukaryota</taxon>
        <taxon>Viridiplantae</taxon>
        <taxon>Chlorophyta</taxon>
        <taxon>core chlorophytes</taxon>
        <taxon>Trebouxiophyceae</taxon>
        <taxon>Chlorellales</taxon>
        <taxon>Chlorellaceae</taxon>
        <taxon>Prototheca</taxon>
    </lineage>
</organism>
<comment type="similarity">
    <text evidence="1">Belongs to the SMP-30/CGR1 family.</text>
</comment>
<dbReference type="InterPro" id="IPR005511">
    <property type="entry name" value="SMP-30"/>
</dbReference>
<reference evidence="5" key="1">
    <citation type="submission" date="2021-01" db="EMBL/GenBank/DDBJ databases">
        <authorList>
            <person name="Eckstrom K.M.E."/>
        </authorList>
    </citation>
    <scope>NUCLEOTIDE SEQUENCE</scope>
    <source>
        <strain evidence="5">UVCC 0001</strain>
    </source>
</reference>
<evidence type="ECO:0000313" key="6">
    <source>
        <dbReference type="Proteomes" id="UP001255856"/>
    </source>
</evidence>
<feature type="binding site" evidence="3">
    <location>
        <position position="110"/>
    </location>
    <ligand>
        <name>substrate</name>
    </ligand>
</feature>
<dbReference type="GO" id="GO:0005509">
    <property type="term" value="F:calcium ion binding"/>
    <property type="evidence" value="ECO:0007669"/>
    <property type="project" value="TreeGrafter"/>
</dbReference>
<comment type="caution">
    <text evidence="5">The sequence shown here is derived from an EMBL/GenBank/DDBJ whole genome shotgun (WGS) entry which is preliminary data.</text>
</comment>
<name>A0AAD9IK87_PROWI</name>
<dbReference type="AlphaFoldDB" id="A0AAD9IK87"/>
<feature type="active site" description="Proton donor/acceptor" evidence="2">
    <location>
        <position position="221"/>
    </location>
</feature>
<dbReference type="Pfam" id="PF08450">
    <property type="entry name" value="SGL"/>
    <property type="match status" value="1"/>
</dbReference>
<keyword evidence="6" id="KW-1185">Reference proteome</keyword>
<keyword evidence="3" id="KW-0479">Metal-binding</keyword>
<dbReference type="EMBL" id="JASFZW010000005">
    <property type="protein sequence ID" value="KAK2078215.1"/>
    <property type="molecule type" value="Genomic_DNA"/>
</dbReference>
<proteinExistence type="inferred from homology"/>
<evidence type="ECO:0000256" key="1">
    <source>
        <dbReference type="ARBA" id="ARBA00008853"/>
    </source>
</evidence>
<sequence>MTTQDDQVQVELALDAHCNLGESPVWGGKTETLYFVDIYENKVRWFKPSTGEASEVTLDQPPGTIVPTSDPDRILVAGARGILELDVPGRKLTGRVLAETPEEHGVDGYRFNDGKVTPKGTLLVGRMSTRWRDGEPGRLYRLDPGSSVLVEVMGPSEVMLPNGIAWDESKPGVVYYIDSRTEAVRAYTADAEGVPLRDPSTGQLGYRTVTHRPNDWKTVPDGMTIDADGRLWVAHGESGAVTQYDPETGEVLRTVALPAQRPTACTFGGLGLEELYVTTRVEKGEGASPHHGGLFRIRIPRDLRTE</sequence>
<dbReference type="PANTHER" id="PTHR10907">
    <property type="entry name" value="REGUCALCIN"/>
    <property type="match status" value="1"/>
</dbReference>
<feature type="binding site" evidence="3">
    <location>
        <position position="221"/>
    </location>
    <ligand>
        <name>a divalent metal cation</name>
        <dbReference type="ChEBI" id="CHEBI:60240"/>
    </ligand>
</feature>
<dbReference type="InterPro" id="IPR013658">
    <property type="entry name" value="SGL"/>
</dbReference>
<evidence type="ECO:0000256" key="3">
    <source>
        <dbReference type="PIRSR" id="PIRSR605511-2"/>
    </source>
</evidence>
<dbReference type="Proteomes" id="UP001255856">
    <property type="component" value="Unassembled WGS sequence"/>
</dbReference>
<feature type="binding site" evidence="3">
    <location>
        <position position="112"/>
    </location>
    <ligand>
        <name>substrate</name>
    </ligand>
</feature>
<dbReference type="SUPFAM" id="SSF63829">
    <property type="entry name" value="Calcium-dependent phosphotriesterase"/>
    <property type="match status" value="1"/>
</dbReference>
<comment type="cofactor">
    <cofactor evidence="3">
        <name>Zn(2+)</name>
        <dbReference type="ChEBI" id="CHEBI:29105"/>
    </cofactor>
    <text evidence="3">Binds 1 divalent metal cation per subunit.</text>
</comment>
<protein>
    <recommendedName>
        <fullName evidence="4">SMP-30/Gluconolactonase/LRE-like region domain-containing protein</fullName>
    </recommendedName>
</protein>